<dbReference type="PaxDb" id="7165-AGAP004575-PA"/>
<dbReference type="GO" id="GO:0005634">
    <property type="term" value="C:nucleus"/>
    <property type="evidence" value="ECO:0007669"/>
    <property type="project" value="InterPro"/>
</dbReference>
<keyword evidence="1" id="KW-0863">Zinc-finger</keyword>
<dbReference type="GO" id="GO:0008270">
    <property type="term" value="F:zinc ion binding"/>
    <property type="evidence" value="ECO:0007669"/>
    <property type="project" value="UniProtKB-KW"/>
</dbReference>
<evidence type="ECO:0000256" key="2">
    <source>
        <dbReference type="PROSITE-ProRule" id="PRU01263"/>
    </source>
</evidence>
<dbReference type="VEuPathDB" id="VectorBase:AGAMI1_010717"/>
<proteinExistence type="predicted"/>
<reference evidence="3" key="1">
    <citation type="journal article" date="2002" name="Science">
        <title>The genome sequence of the malaria mosquito Anopheles gambiae.</title>
        <authorList>
            <person name="Holt R.A."/>
            <person name="Subramanian G.M."/>
            <person name="Halpern A."/>
            <person name="Sutton G.G."/>
            <person name="Charlab R."/>
            <person name="Nusskern D.R."/>
            <person name="Wincker P."/>
            <person name="Clark A.G."/>
            <person name="Ribeiro J.M."/>
            <person name="Wides R."/>
            <person name="Salzberg S.L."/>
            <person name="Loftus B."/>
            <person name="Yandell M."/>
            <person name="Majoros W.H."/>
            <person name="Rusch D.B."/>
            <person name="Lai Z."/>
            <person name="Kraft C.L."/>
            <person name="Abril J.F."/>
            <person name="Anthouard V."/>
            <person name="Arensburger P."/>
            <person name="Atkinson P.W."/>
            <person name="Baden H."/>
            <person name="de Berardinis V."/>
            <person name="Baldwin D."/>
            <person name="Benes V."/>
            <person name="Biedler J."/>
            <person name="Blass C."/>
            <person name="Bolanos R."/>
            <person name="Boscus D."/>
            <person name="Barnstead M."/>
            <person name="Cai S."/>
            <person name="Center A."/>
            <person name="Chaturverdi K."/>
            <person name="Christophides G.K."/>
            <person name="Chrystal M.A."/>
            <person name="Clamp M."/>
            <person name="Cravchik A."/>
            <person name="Curwen V."/>
            <person name="Dana A."/>
            <person name="Delcher A."/>
            <person name="Dew I."/>
            <person name="Evans C.A."/>
            <person name="Flanigan M."/>
            <person name="Grundschober-Freimoser A."/>
            <person name="Friedli L."/>
            <person name="Gu Z."/>
            <person name="Guan P."/>
            <person name="Guigo R."/>
            <person name="Hillenmeyer M.E."/>
            <person name="Hladun S.L."/>
            <person name="Hogan J.R."/>
            <person name="Hong Y.S."/>
            <person name="Hoover J."/>
            <person name="Jaillon O."/>
            <person name="Ke Z."/>
            <person name="Kodira C."/>
            <person name="Kokoza E."/>
            <person name="Koutsos A."/>
            <person name="Letunic I."/>
            <person name="Levitsky A."/>
            <person name="Liang Y."/>
            <person name="Lin J.J."/>
            <person name="Lobo N.F."/>
            <person name="Lopez J.R."/>
            <person name="Malek J.A."/>
            <person name="McIntosh T.C."/>
            <person name="Meister S."/>
            <person name="Miller J."/>
            <person name="Mobarry C."/>
            <person name="Mongin E."/>
            <person name="Murphy S.D."/>
            <person name="O'Brochta D.A."/>
            <person name="Pfannkoch C."/>
            <person name="Qi R."/>
            <person name="Regier M.A."/>
            <person name="Remington K."/>
            <person name="Shao H."/>
            <person name="Sharakhova M.V."/>
            <person name="Sitter C.D."/>
            <person name="Shetty J."/>
            <person name="Smith T.J."/>
            <person name="Strong R."/>
            <person name="Sun J."/>
            <person name="Thomasova D."/>
            <person name="Ton L.Q."/>
            <person name="Topalis P."/>
            <person name="Tu Z."/>
            <person name="Unger M.F."/>
            <person name="Walenz B."/>
            <person name="Wang A."/>
            <person name="Wang J."/>
            <person name="Wang M."/>
            <person name="Wang X."/>
            <person name="Woodford K.J."/>
            <person name="Wortman J.R."/>
            <person name="Wu M."/>
            <person name="Yao A."/>
            <person name="Zdobnov E.M."/>
            <person name="Zhang H."/>
            <person name="Zhao Q."/>
            <person name="Zhao S."/>
            <person name="Zhu S.C."/>
            <person name="Zhimulev I."/>
            <person name="Coluzzi M."/>
            <person name="della Torre A."/>
            <person name="Roth C.W."/>
            <person name="Louis C."/>
            <person name="Kalush F."/>
            <person name="Mural R.J."/>
            <person name="Myers E.W."/>
            <person name="Adams M.D."/>
            <person name="Smith H.O."/>
            <person name="Broder S."/>
            <person name="Gardner M.J."/>
            <person name="Fraser C.M."/>
            <person name="Birney E."/>
            <person name="Bork P."/>
            <person name="Brey P.T."/>
            <person name="Venter J.C."/>
            <person name="Weissenbach J."/>
            <person name="Kafatos F.C."/>
            <person name="Collins F.H."/>
            <person name="Hoffman S.L."/>
        </authorList>
    </citation>
    <scope>NUCLEOTIDE SEQUENCE [LARGE SCALE GENOMIC DNA]</scope>
    <source>
        <strain evidence="3">PEST</strain>
    </source>
</reference>
<dbReference type="PANTHER" id="PTHR23225:SF2">
    <property type="entry name" value="AT09679P-RELATED"/>
    <property type="match status" value="1"/>
</dbReference>
<dbReference type="AlphaFoldDB" id="Q7PQ94"/>
<dbReference type="Pfam" id="PF12874">
    <property type="entry name" value="zf-met"/>
    <property type="match status" value="1"/>
</dbReference>
<dbReference type="InterPro" id="IPR013087">
    <property type="entry name" value="Znf_C2H2_type"/>
</dbReference>
<dbReference type="SUPFAM" id="SSF57667">
    <property type="entry name" value="beta-beta-alpha zinc fingers"/>
    <property type="match status" value="4"/>
</dbReference>
<dbReference type="GO" id="GO:0003700">
    <property type="term" value="F:DNA-binding transcription factor activity"/>
    <property type="evidence" value="ECO:0007669"/>
    <property type="project" value="InterPro"/>
</dbReference>
<dbReference type="OMA" id="CKMCDYV"/>
<keyword evidence="1" id="KW-0479">Metal-binding</keyword>
<sequence length="479" mass="56532">VPDKVCDRCVTKVHEYYSFYQQVIRAQQLLQTEKERVIRNRVKADSIHLIASDEANDSKHYNHDEAIETHDTKNILLKNGATDYVSTDYVDRKPAEEKISIITTNNEHDEQSQEIKVDGKIESFEAKSQSNIKYKSTANDKKNAFKKQIEDNDRIREFFSIVCEICSKEFSTFQRLQTHSRKAHHIRGFIVCCNQKFFRTFRVLDHIAFHLKPDAFRCELCEKNYRSRYTLQEHNKSHHAEPKERPFKCNQCHQSFFRTFRVLDHIAFHLKPDAFRCELCEKNYRTRYTLQEHNKNHHAEPKRQICDTCGLQFRTRAALERHVRGRLGQEKENEKRQCPQCEVWVSGGAGVLKHHTQNLHPAKDKVFECDICQRRCKNATTLYQHRKGVHAQDQYESEYCGKRFKRKIGLKEHRALHTEQMLYSCSECDLKTNSNANMYSHIKRKHPIEWQEAQKQKQLAAAASVAKWALHVEPLEVES</sequence>
<dbReference type="PROSITE" id="PS50157">
    <property type="entry name" value="ZINC_FINGER_C2H2_2"/>
    <property type="match status" value="7"/>
</dbReference>
<dbReference type="Pfam" id="PF13912">
    <property type="entry name" value="zf-C2H2_6"/>
    <property type="match status" value="3"/>
</dbReference>
<comment type="caution">
    <text evidence="2">Lacks conserved residue(s) required for the propagation of feature annotation.</text>
</comment>
<dbReference type="PROSITE" id="PS00028">
    <property type="entry name" value="ZINC_FINGER_C2H2_1"/>
    <property type="match status" value="4"/>
</dbReference>
<accession>Q7PQ94</accession>
<dbReference type="VEuPathDB" id="VectorBase:AGAP005482"/>
<dbReference type="SMART" id="SM00355">
    <property type="entry name" value="ZnF_C2H2"/>
    <property type="match status" value="9"/>
</dbReference>
<dbReference type="SMART" id="SM00868">
    <property type="entry name" value="zf-AD"/>
    <property type="match status" value="1"/>
</dbReference>
<reference evidence="3" key="5">
    <citation type="submission" date="2011-05" db="EMBL/GenBank/DDBJ databases">
        <authorList>
            <consortium name="VectorBase"/>
        </authorList>
    </citation>
    <scope>NUCLEOTIDE SEQUENCE</scope>
    <source>
        <strain evidence="3">PEST</strain>
    </source>
</reference>
<dbReference type="HOGENOM" id="CLU_002678_94_13_1"/>
<reference evidence="3" key="3">
    <citation type="journal article" date="2004" name="Trends Parasitol.">
        <title>The Anopheles gambiae genome: an update.</title>
        <authorList>
            <person name="Mongin E."/>
            <person name="Louis C."/>
            <person name="Holt R.A."/>
            <person name="Birney E."/>
            <person name="Collins F.H."/>
        </authorList>
    </citation>
    <scope>NUCLEOTIDE SEQUENCE</scope>
    <source>
        <strain evidence="3">PEST</strain>
    </source>
</reference>
<dbReference type="VEuPathDB" id="VectorBase:AGAP004575"/>
<dbReference type="PANTHER" id="PTHR23225">
    <property type="entry name" value="ZINC FINGER PROTEIN"/>
    <property type="match status" value="1"/>
</dbReference>
<dbReference type="InterPro" id="IPR039970">
    <property type="entry name" value="TF_Grauzone"/>
</dbReference>
<dbReference type="Pfam" id="PF00096">
    <property type="entry name" value="zf-C2H2"/>
    <property type="match status" value="1"/>
</dbReference>
<feature type="non-terminal residue" evidence="3">
    <location>
        <position position="1"/>
    </location>
</feature>
<name>Q7PQ94_ANOGA</name>
<keyword evidence="1" id="KW-0862">Zinc</keyword>
<dbReference type="InterPro" id="IPR036236">
    <property type="entry name" value="Znf_C2H2_sf"/>
</dbReference>
<evidence type="ECO:0000256" key="1">
    <source>
        <dbReference type="PROSITE-ProRule" id="PRU00042"/>
    </source>
</evidence>
<evidence type="ECO:0000313" key="3">
    <source>
        <dbReference type="EMBL" id="EAA09149.6"/>
    </source>
</evidence>
<dbReference type="Gene3D" id="3.30.160.60">
    <property type="entry name" value="Classic Zinc Finger"/>
    <property type="match status" value="4"/>
</dbReference>
<reference evidence="3" key="2">
    <citation type="submission" date="2002-03" db="EMBL/GenBank/DDBJ databases">
        <authorList>
            <consortium name="The Anopheles Genome Sequencing Consortium"/>
        </authorList>
    </citation>
    <scope>NUCLEOTIDE SEQUENCE</scope>
    <source>
        <strain evidence="3">PEST</strain>
    </source>
</reference>
<dbReference type="STRING" id="7165.Q7PQ94"/>
<comment type="caution">
    <text evidence="3">The sequence shown here is derived from an EMBL/GenBank/DDBJ whole genome shotgun (WGS) entry which is preliminary data.</text>
</comment>
<dbReference type="InterPro" id="IPR012934">
    <property type="entry name" value="Znf_AD"/>
</dbReference>
<dbReference type="EMBL" id="AAAB01008898">
    <property type="protein sequence ID" value="EAA09149.6"/>
    <property type="molecule type" value="Genomic_DNA"/>
</dbReference>
<dbReference type="InParanoid" id="Q7PQ94"/>
<reference evidence="3" key="4">
    <citation type="journal article" date="2007" name="Genome Biol.">
        <title>Update of the Anopheles gambiae PEST genome assembly.</title>
        <authorList>
            <person name="Sharakhova M.V."/>
            <person name="Hammond M.P."/>
            <person name="Lobo N.F."/>
            <person name="Krzywinski J."/>
            <person name="Unger M.F."/>
            <person name="Hillenmeyer M.E."/>
            <person name="Bruggner R.V."/>
            <person name="Birney E."/>
            <person name="Collins F.H."/>
        </authorList>
    </citation>
    <scope>NUCLEOTIDE SEQUENCE</scope>
    <source>
        <strain evidence="3">PEST</strain>
    </source>
</reference>
<dbReference type="PROSITE" id="PS51915">
    <property type="entry name" value="ZAD"/>
    <property type="match status" value="1"/>
</dbReference>
<gene>
    <name evidence="3" type="ORF">AgaP_AGAP004575</name>
</gene>
<organism evidence="3">
    <name type="scientific">Anopheles gambiae</name>
    <name type="common">African malaria mosquito</name>
    <dbReference type="NCBI Taxonomy" id="7165"/>
    <lineage>
        <taxon>Eukaryota</taxon>
        <taxon>Metazoa</taxon>
        <taxon>Ecdysozoa</taxon>
        <taxon>Arthropoda</taxon>
        <taxon>Hexapoda</taxon>
        <taxon>Insecta</taxon>
        <taxon>Pterygota</taxon>
        <taxon>Neoptera</taxon>
        <taxon>Endopterygota</taxon>
        <taxon>Diptera</taxon>
        <taxon>Nematocera</taxon>
        <taxon>Culicoidea</taxon>
        <taxon>Culicidae</taxon>
        <taxon>Anophelinae</taxon>
        <taxon>Anopheles</taxon>
    </lineage>
</organism>
<protein>
    <submittedName>
        <fullName evidence="3">AGAP004575-PA</fullName>
    </submittedName>
</protein>
<dbReference type="eggNOG" id="KOG1721">
    <property type="taxonomic scope" value="Eukaryota"/>
</dbReference>